<feature type="region of interest" description="Disordered" evidence="1">
    <location>
        <begin position="53"/>
        <end position="75"/>
    </location>
</feature>
<sequence>MAHMPQAPLPMGPDPLEGMPFTLEDFNPRPESYYAALHCDCFFPAKLGPSAATAKERKQRPFMTSRRSTESVRAGADRGDIDDVLEYGIRLTTGLDVSKDPKGALELFLSIGQGHYPPEKRAIAYSIASHSAESHVGEIIKLADVRIFTNVPYEPVKDDYASVLKAGEFANHAARLGLFSWASATFVYSWDGGLFGRKWRKDLTFGGWKYFWDGYDAYRLETGT</sequence>
<name>A0A9P6CA24_9AGAR</name>
<dbReference type="Proteomes" id="UP000807353">
    <property type="component" value="Unassembled WGS sequence"/>
</dbReference>
<keyword evidence="3" id="KW-1185">Reference proteome</keyword>
<evidence type="ECO:0000313" key="3">
    <source>
        <dbReference type="Proteomes" id="UP000807353"/>
    </source>
</evidence>
<protein>
    <submittedName>
        <fullName evidence="2">Uncharacterized protein</fullName>
    </submittedName>
</protein>
<proteinExistence type="predicted"/>
<dbReference type="AlphaFoldDB" id="A0A9P6CA24"/>
<reference evidence="2" key="1">
    <citation type="submission" date="2020-11" db="EMBL/GenBank/DDBJ databases">
        <authorList>
            <consortium name="DOE Joint Genome Institute"/>
            <person name="Ahrendt S."/>
            <person name="Riley R."/>
            <person name="Andreopoulos W."/>
            <person name="Labutti K."/>
            <person name="Pangilinan J."/>
            <person name="Ruiz-Duenas F.J."/>
            <person name="Barrasa J.M."/>
            <person name="Sanchez-Garcia M."/>
            <person name="Camarero S."/>
            <person name="Miyauchi S."/>
            <person name="Serrano A."/>
            <person name="Linde D."/>
            <person name="Babiker R."/>
            <person name="Drula E."/>
            <person name="Ayuso-Fernandez I."/>
            <person name="Pacheco R."/>
            <person name="Padilla G."/>
            <person name="Ferreira P."/>
            <person name="Barriuso J."/>
            <person name="Kellner H."/>
            <person name="Castanera R."/>
            <person name="Alfaro M."/>
            <person name="Ramirez L."/>
            <person name="Pisabarro A.G."/>
            <person name="Kuo A."/>
            <person name="Tritt A."/>
            <person name="Lipzen A."/>
            <person name="He G."/>
            <person name="Yan M."/>
            <person name="Ng V."/>
            <person name="Cullen D."/>
            <person name="Martin F."/>
            <person name="Rosso M.-N."/>
            <person name="Henrissat B."/>
            <person name="Hibbett D."/>
            <person name="Martinez A.T."/>
            <person name="Grigoriev I.V."/>
        </authorList>
    </citation>
    <scope>NUCLEOTIDE SEQUENCE</scope>
    <source>
        <strain evidence="2">CBS 247.69</strain>
    </source>
</reference>
<gene>
    <name evidence="2" type="ORF">BDZ94DRAFT_1313708</name>
</gene>
<evidence type="ECO:0000313" key="2">
    <source>
        <dbReference type="EMBL" id="KAF9457971.1"/>
    </source>
</evidence>
<dbReference type="EMBL" id="MU150353">
    <property type="protein sequence ID" value="KAF9457971.1"/>
    <property type="molecule type" value="Genomic_DNA"/>
</dbReference>
<accession>A0A9P6CA24</accession>
<comment type="caution">
    <text evidence="2">The sequence shown here is derived from an EMBL/GenBank/DDBJ whole genome shotgun (WGS) entry which is preliminary data.</text>
</comment>
<evidence type="ECO:0000256" key="1">
    <source>
        <dbReference type="SAM" id="MobiDB-lite"/>
    </source>
</evidence>
<organism evidence="2 3">
    <name type="scientific">Collybia nuda</name>
    <dbReference type="NCBI Taxonomy" id="64659"/>
    <lineage>
        <taxon>Eukaryota</taxon>
        <taxon>Fungi</taxon>
        <taxon>Dikarya</taxon>
        <taxon>Basidiomycota</taxon>
        <taxon>Agaricomycotina</taxon>
        <taxon>Agaricomycetes</taxon>
        <taxon>Agaricomycetidae</taxon>
        <taxon>Agaricales</taxon>
        <taxon>Tricholomatineae</taxon>
        <taxon>Clitocybaceae</taxon>
        <taxon>Collybia</taxon>
    </lineage>
</organism>
<dbReference type="OrthoDB" id="341421at2759"/>